<keyword evidence="4" id="KW-1185">Reference proteome</keyword>
<dbReference type="AlphaFoldDB" id="A0A9Q8ZPX2"/>
<dbReference type="Pfam" id="PF08861">
    <property type="entry name" value="DUF1828"/>
    <property type="match status" value="1"/>
</dbReference>
<dbReference type="Pfam" id="PF08862">
    <property type="entry name" value="DUF1829"/>
    <property type="match status" value="1"/>
</dbReference>
<evidence type="ECO:0000313" key="4">
    <source>
        <dbReference type="Proteomes" id="UP001055911"/>
    </source>
</evidence>
<dbReference type="RefSeq" id="WP_252766944.1">
    <property type="nucleotide sequence ID" value="NZ_CP097119.1"/>
</dbReference>
<reference evidence="3" key="1">
    <citation type="submission" date="2022-05" db="EMBL/GenBank/DDBJ databases">
        <authorList>
            <person name="Oliphant S.A."/>
            <person name="Watson-Haigh N.S."/>
            <person name="Sumby K.M."/>
            <person name="Gardner J.M."/>
            <person name="Jiranek V."/>
        </authorList>
    </citation>
    <scope>NUCLEOTIDE SEQUENCE</scope>
    <source>
        <strain evidence="3">KI4_B1</strain>
    </source>
</reference>
<feature type="domain" description="DUF1828" evidence="1">
    <location>
        <begin position="32"/>
        <end position="121"/>
    </location>
</feature>
<evidence type="ECO:0000313" key="3">
    <source>
        <dbReference type="EMBL" id="USS89394.1"/>
    </source>
</evidence>
<dbReference type="InterPro" id="IPR014960">
    <property type="entry name" value="DUF1828"/>
</dbReference>
<dbReference type="EMBL" id="CP097119">
    <property type="protein sequence ID" value="USS89394.1"/>
    <property type="molecule type" value="Genomic_DNA"/>
</dbReference>
<proteinExistence type="predicted"/>
<evidence type="ECO:0000259" key="2">
    <source>
        <dbReference type="Pfam" id="PF08862"/>
    </source>
</evidence>
<gene>
    <name evidence="3" type="ORF">M3M40_00885</name>
</gene>
<dbReference type="Proteomes" id="UP001055911">
    <property type="component" value="Chromosome"/>
</dbReference>
<organism evidence="3 4">
    <name type="scientific">Fructilactobacillus cliffordii</name>
    <dbReference type="NCBI Taxonomy" id="2940299"/>
    <lineage>
        <taxon>Bacteria</taxon>
        <taxon>Bacillati</taxon>
        <taxon>Bacillota</taxon>
        <taxon>Bacilli</taxon>
        <taxon>Lactobacillales</taxon>
        <taxon>Lactobacillaceae</taxon>
        <taxon>Fructilactobacillus</taxon>
    </lineage>
</organism>
<evidence type="ECO:0000259" key="1">
    <source>
        <dbReference type="Pfam" id="PF08861"/>
    </source>
</evidence>
<dbReference type="InterPro" id="IPR014961">
    <property type="entry name" value="DUF1829"/>
</dbReference>
<sequence>MNTKALLQDYAAWLLNNFKIESLNEDTDIVTTPYLNFMNDYIRFYVTSQGQKLILSDDGETITDLILNSIDINTPQRRKEIENITNQFNVSLVDGDNLTITGNKDNFPLMEHQLISTLIRIDSLNMLKRQNVAQLFKEDVLKYFTNNDFGGLDNYELIGSSGVNYKIDYSIPPHKKNPLKLINIQNTLNNNLIAASAFEFQDIQTVDSKDINYFIVYNDELGQPSPRAKKIAESAQVNLLSFTDKAQLDQLKIS</sequence>
<feature type="domain" description="DUF1829" evidence="2">
    <location>
        <begin position="159"/>
        <end position="244"/>
    </location>
</feature>
<name>A0A9Q8ZPX2_9LACO</name>
<accession>A0A9Q8ZPX2</accession>
<protein>
    <submittedName>
        <fullName evidence="3">DUF1828 domain-containing protein</fullName>
    </submittedName>
</protein>